<sequence>MHSLDSLVSHLLTRTPEELTELTEVRPDVALEPAPTRVEQLARRLLDPASMTAACALTTRPQLQVAEAAAALGRKCTVAGLAELMGVAGDDPDLAAAVHRLTELALI</sequence>
<proteinExistence type="predicted"/>
<dbReference type="RefSeq" id="WP_203383300.1">
    <property type="nucleotide sequence ID" value="NZ_JAENHP010000030.1"/>
</dbReference>
<keyword evidence="2" id="KW-1185">Reference proteome</keyword>
<dbReference type="Proteomes" id="UP000632138">
    <property type="component" value="Unassembled WGS sequence"/>
</dbReference>
<comment type="caution">
    <text evidence="1">The sequence shown here is derived from an EMBL/GenBank/DDBJ whole genome shotgun (WGS) entry which is preliminary data.</text>
</comment>
<dbReference type="EMBL" id="JAENHP010000030">
    <property type="protein sequence ID" value="MBM2622946.1"/>
    <property type="molecule type" value="Genomic_DNA"/>
</dbReference>
<evidence type="ECO:0000313" key="2">
    <source>
        <dbReference type="Proteomes" id="UP000632138"/>
    </source>
</evidence>
<gene>
    <name evidence="1" type="ORF">JIG36_46350</name>
</gene>
<organism evidence="1 2">
    <name type="scientific">Paractinoplanes ovalisporus</name>
    <dbReference type="NCBI Taxonomy" id="2810368"/>
    <lineage>
        <taxon>Bacteria</taxon>
        <taxon>Bacillati</taxon>
        <taxon>Actinomycetota</taxon>
        <taxon>Actinomycetes</taxon>
        <taxon>Micromonosporales</taxon>
        <taxon>Micromonosporaceae</taxon>
        <taxon>Paractinoplanes</taxon>
    </lineage>
</organism>
<accession>A0ABS2ASZ3</accession>
<reference evidence="1 2" key="1">
    <citation type="submission" date="2021-01" db="EMBL/GenBank/DDBJ databases">
        <title>Actinoplanes sp. nov. LDG1-06 isolated from lichen.</title>
        <authorList>
            <person name="Saeng-In P."/>
            <person name="Phongsopitanun W."/>
            <person name="Kanchanasin P."/>
            <person name="Yuki M."/>
            <person name="Kudo T."/>
            <person name="Ohkuma M."/>
            <person name="Tanasupawat S."/>
        </authorList>
    </citation>
    <scope>NUCLEOTIDE SEQUENCE [LARGE SCALE GENOMIC DNA]</scope>
    <source>
        <strain evidence="1 2">LDG1-06</strain>
    </source>
</reference>
<evidence type="ECO:0000313" key="1">
    <source>
        <dbReference type="EMBL" id="MBM2622946.1"/>
    </source>
</evidence>
<protein>
    <submittedName>
        <fullName evidence="1">Uncharacterized protein</fullName>
    </submittedName>
</protein>
<name>A0ABS2ASZ3_9ACTN</name>